<keyword evidence="2" id="KW-1185">Reference proteome</keyword>
<dbReference type="EMBL" id="JBHLWB010000001">
    <property type="protein sequence ID" value="MFC0308303.1"/>
    <property type="molecule type" value="Genomic_DNA"/>
</dbReference>
<dbReference type="RefSeq" id="WP_382368010.1">
    <property type="nucleotide sequence ID" value="NZ_JBHLWB010000001.1"/>
</dbReference>
<gene>
    <name evidence="1" type="ORF">ACFFHK_01100</name>
</gene>
<organism evidence="1 2">
    <name type="scientific">Gallibacterium trehalosifermentans</name>
    <dbReference type="NCBI Taxonomy" id="516935"/>
    <lineage>
        <taxon>Bacteria</taxon>
        <taxon>Pseudomonadati</taxon>
        <taxon>Pseudomonadota</taxon>
        <taxon>Gammaproteobacteria</taxon>
        <taxon>Pasteurellales</taxon>
        <taxon>Pasteurellaceae</taxon>
        <taxon>Gallibacterium</taxon>
    </lineage>
</organism>
<evidence type="ECO:0000313" key="2">
    <source>
        <dbReference type="Proteomes" id="UP001589767"/>
    </source>
</evidence>
<comment type="caution">
    <text evidence="1">The sequence shown here is derived from an EMBL/GenBank/DDBJ whole genome shotgun (WGS) entry which is preliminary data.</text>
</comment>
<proteinExistence type="predicted"/>
<reference evidence="1 2" key="1">
    <citation type="submission" date="2024-09" db="EMBL/GenBank/DDBJ databases">
        <authorList>
            <person name="Sun Q."/>
            <person name="Mori K."/>
        </authorList>
    </citation>
    <scope>NUCLEOTIDE SEQUENCE [LARGE SCALE GENOMIC DNA]</scope>
    <source>
        <strain evidence="1 2">CCM 7539</strain>
    </source>
</reference>
<dbReference type="Proteomes" id="UP001589767">
    <property type="component" value="Unassembled WGS sequence"/>
</dbReference>
<sequence length="312" mass="36611">MGLLGWLRNTLGFDDLKKQSDAAIAACVDVIHDLEKINKELKEKVEHYESVTLPHLKNRISGYTNRDIPELQSKIKKYEEQIIPDMQKKIDEYYSNMKRYEDGVDGIIDSYVEDNKKLTHDLYIANCKVSSLETKLASMQRRFQRALLLLVTGKTKNQVDEIEEFINSPLNLNDVNEPYITTLAHVNTRTAFKMRHDRRPLHIDYPYNNEYEDADSDTYSVYNTDEDSHYEFGKYELYLCVLGSDYIDCSYAQYAEYIDEIFYIPSDVYENGYEAIRYEIHKQIADCDSDLGLPEDLRIMNEDDFKNAYYSN</sequence>
<name>A0ABV6GY75_9PAST</name>
<accession>A0ABV6GY75</accession>
<evidence type="ECO:0000313" key="1">
    <source>
        <dbReference type="EMBL" id="MFC0308303.1"/>
    </source>
</evidence>
<protein>
    <submittedName>
        <fullName evidence="1">Uncharacterized protein</fullName>
    </submittedName>
</protein>